<dbReference type="GeneTree" id="ENSGT00910000147507"/>
<sequence length="207" mass="22168">MLYVVLSNKPHLSGEVGEDTCSPSNPPLFSSRPLPRLWPLPGTPFLPTQTLPFSASFSGKPSLLPSPSSSAHSGFRTPCSGRLPLHEGRNHMAVHSCVARAWPGAPQEVRHLNPLLCDPGSQVEPLWPGHPGLEQAAASWVGSHVSPAHRQALRGTDAQGHCPLCVPPKRGCNLRGGRDKHGPRPCFLPGQPWPFACAVWDSGSSCR</sequence>
<organism evidence="1 2">
    <name type="scientific">Mandrillus leucophaeus</name>
    <name type="common">Drill</name>
    <name type="synonym">Papio leucophaeus</name>
    <dbReference type="NCBI Taxonomy" id="9568"/>
    <lineage>
        <taxon>Eukaryota</taxon>
        <taxon>Metazoa</taxon>
        <taxon>Chordata</taxon>
        <taxon>Craniata</taxon>
        <taxon>Vertebrata</taxon>
        <taxon>Euteleostomi</taxon>
        <taxon>Mammalia</taxon>
        <taxon>Eutheria</taxon>
        <taxon>Euarchontoglires</taxon>
        <taxon>Primates</taxon>
        <taxon>Haplorrhini</taxon>
        <taxon>Catarrhini</taxon>
        <taxon>Cercopithecidae</taxon>
        <taxon>Cercopithecinae</taxon>
        <taxon>Mandrillus</taxon>
    </lineage>
</organism>
<dbReference type="OMA" id="CAVWDSG"/>
<keyword evidence="2" id="KW-1185">Reference proteome</keyword>
<evidence type="ECO:0000313" key="1">
    <source>
        <dbReference type="Ensembl" id="ENSMLEP00000035597.1"/>
    </source>
</evidence>
<protein>
    <submittedName>
        <fullName evidence="1">Uncharacterized protein</fullName>
    </submittedName>
</protein>
<dbReference type="AlphaFoldDB" id="A0A2K6A6B5"/>
<reference evidence="1" key="1">
    <citation type="submission" date="2025-08" db="UniProtKB">
        <authorList>
            <consortium name="Ensembl"/>
        </authorList>
    </citation>
    <scope>IDENTIFICATION</scope>
</reference>
<evidence type="ECO:0000313" key="2">
    <source>
        <dbReference type="Proteomes" id="UP000233140"/>
    </source>
</evidence>
<proteinExistence type="predicted"/>
<dbReference type="Ensembl" id="ENSMLET00000059196.1">
    <property type="protein sequence ID" value="ENSMLEP00000035597.1"/>
    <property type="gene ID" value="ENSMLEG00000041932.1"/>
</dbReference>
<accession>A0A2K6A6B5</accession>
<reference evidence="1" key="2">
    <citation type="submission" date="2025-09" db="UniProtKB">
        <authorList>
            <consortium name="Ensembl"/>
        </authorList>
    </citation>
    <scope>IDENTIFICATION</scope>
</reference>
<name>A0A2K6A6B5_MANLE</name>
<dbReference type="Proteomes" id="UP000233140">
    <property type="component" value="Unassembled WGS sequence"/>
</dbReference>